<feature type="compositionally biased region" description="Low complexity" evidence="3">
    <location>
        <begin position="285"/>
        <end position="300"/>
    </location>
</feature>
<sequence>MTSRFDGAVAVVTGAASGIGAATAELLSREGASVVVVDVELEGAERVADGLPGPALAVKADVSDPGDTDAYLSAAVARFGRIDLHHLNAGIVGTFDRLPEIRVVDFDRVVAVNLRGAFLGVRAAFRQYAEQGSGGAIVLTASIASLRGSHDLLPYESSKHGVLGVMRGAAMYGGPQGVRVNAVAPGLVPTGLFTGAAGKPGAGDDIRRRGTTVPQRRTGTPQEVAAAVAFLLSPEASYINGEVLSVDGGSAWVNTVRPGGGAGAWDPSAVDEAARVITAKENDSRSASSAWATWAAASPAASPPPATPSSATTRPPAPPRRPARPPPRAWPRWAATPS</sequence>
<evidence type="ECO:0000256" key="3">
    <source>
        <dbReference type="SAM" id="MobiDB-lite"/>
    </source>
</evidence>
<feature type="compositionally biased region" description="Pro residues" evidence="3">
    <location>
        <begin position="315"/>
        <end position="329"/>
    </location>
</feature>
<evidence type="ECO:0000313" key="5">
    <source>
        <dbReference type="Proteomes" id="UP001500064"/>
    </source>
</evidence>
<reference evidence="4 5" key="1">
    <citation type="journal article" date="2019" name="Int. J. Syst. Evol. Microbiol.">
        <title>The Global Catalogue of Microorganisms (GCM) 10K type strain sequencing project: providing services to taxonomists for standard genome sequencing and annotation.</title>
        <authorList>
            <consortium name="The Broad Institute Genomics Platform"/>
            <consortium name="The Broad Institute Genome Sequencing Center for Infectious Disease"/>
            <person name="Wu L."/>
            <person name="Ma J."/>
        </authorList>
    </citation>
    <scope>NUCLEOTIDE SEQUENCE [LARGE SCALE GENOMIC DNA]</scope>
    <source>
        <strain evidence="4 5">JCM 13929</strain>
    </source>
</reference>
<keyword evidence="5" id="KW-1185">Reference proteome</keyword>
<accession>A0ABN2F6I1</accession>
<dbReference type="CDD" id="cd05233">
    <property type="entry name" value="SDR_c"/>
    <property type="match status" value="1"/>
</dbReference>
<organism evidence="4 5">
    <name type="scientific">Nonomuraea maheshkhaliensis</name>
    <dbReference type="NCBI Taxonomy" id="419590"/>
    <lineage>
        <taxon>Bacteria</taxon>
        <taxon>Bacillati</taxon>
        <taxon>Actinomycetota</taxon>
        <taxon>Actinomycetes</taxon>
        <taxon>Streptosporangiales</taxon>
        <taxon>Streptosporangiaceae</taxon>
        <taxon>Nonomuraea</taxon>
    </lineage>
</organism>
<protein>
    <submittedName>
        <fullName evidence="4">SDR family oxidoreductase</fullName>
    </submittedName>
</protein>
<gene>
    <name evidence="4" type="ORF">GCM10009733_032330</name>
</gene>
<dbReference type="InterPro" id="IPR036291">
    <property type="entry name" value="NAD(P)-bd_dom_sf"/>
</dbReference>
<evidence type="ECO:0000313" key="4">
    <source>
        <dbReference type="EMBL" id="GAA1632954.1"/>
    </source>
</evidence>
<name>A0ABN2F6I1_9ACTN</name>
<dbReference type="Pfam" id="PF13561">
    <property type="entry name" value="adh_short_C2"/>
    <property type="match status" value="1"/>
</dbReference>
<evidence type="ECO:0000256" key="1">
    <source>
        <dbReference type="ARBA" id="ARBA00006484"/>
    </source>
</evidence>
<dbReference type="PANTHER" id="PTHR24321">
    <property type="entry name" value="DEHYDROGENASES, SHORT CHAIN"/>
    <property type="match status" value="1"/>
</dbReference>
<proteinExistence type="inferred from homology"/>
<dbReference type="EMBL" id="BAAAMU010000020">
    <property type="protein sequence ID" value="GAA1632954.1"/>
    <property type="molecule type" value="Genomic_DNA"/>
</dbReference>
<dbReference type="Proteomes" id="UP001500064">
    <property type="component" value="Unassembled WGS sequence"/>
</dbReference>
<keyword evidence="2" id="KW-0560">Oxidoreductase</keyword>
<comment type="similarity">
    <text evidence="1">Belongs to the short-chain dehydrogenases/reductases (SDR) family.</text>
</comment>
<feature type="region of interest" description="Disordered" evidence="3">
    <location>
        <begin position="198"/>
        <end position="220"/>
    </location>
</feature>
<dbReference type="Gene3D" id="3.40.50.720">
    <property type="entry name" value="NAD(P)-binding Rossmann-like Domain"/>
    <property type="match status" value="1"/>
</dbReference>
<dbReference type="PRINTS" id="PR00081">
    <property type="entry name" value="GDHRDH"/>
</dbReference>
<dbReference type="SUPFAM" id="SSF51735">
    <property type="entry name" value="NAD(P)-binding Rossmann-fold domains"/>
    <property type="match status" value="1"/>
</dbReference>
<dbReference type="PANTHER" id="PTHR24321:SF8">
    <property type="entry name" value="ESTRADIOL 17-BETA-DEHYDROGENASE 8-RELATED"/>
    <property type="match status" value="1"/>
</dbReference>
<comment type="caution">
    <text evidence="4">The sequence shown here is derived from an EMBL/GenBank/DDBJ whole genome shotgun (WGS) entry which is preliminary data.</text>
</comment>
<evidence type="ECO:0000256" key="2">
    <source>
        <dbReference type="ARBA" id="ARBA00023002"/>
    </source>
</evidence>
<dbReference type="InterPro" id="IPR002347">
    <property type="entry name" value="SDR_fam"/>
</dbReference>
<feature type="region of interest" description="Disordered" evidence="3">
    <location>
        <begin position="281"/>
        <end position="338"/>
    </location>
</feature>